<dbReference type="OrthoDB" id="275783at2759"/>
<dbReference type="PANTHER" id="PTHR10472:SF1">
    <property type="entry name" value="D-AMINOACYL-TRNA DEACYLASE 2"/>
    <property type="match status" value="1"/>
</dbReference>
<sequence length="165" mass="18447">MSTEKFEDRKARIVLQQCLSARLQVQPKSDTEEAQFVEIGRGLIVYICFLKGSTSDTVSKMVKAALNTRLSANDEGKLVSILELPGDVLIVPQATLGGTLKGKLMQYHKNIDKEEGKKLYDEFVQSCNDIVKQNNPNVSVQSGTYGNRQVFRTDTNGPYTHMIEF</sequence>
<keyword evidence="5 8" id="KW-0378">Hydrolase</keyword>
<comment type="catalytic activity">
    <reaction evidence="6">
        <text>glycyl-tRNA(Ala) + H2O = tRNA(Ala) + glycine + H(+)</text>
        <dbReference type="Rhea" id="RHEA:53744"/>
        <dbReference type="Rhea" id="RHEA-COMP:9657"/>
        <dbReference type="Rhea" id="RHEA-COMP:13640"/>
        <dbReference type="ChEBI" id="CHEBI:15377"/>
        <dbReference type="ChEBI" id="CHEBI:15378"/>
        <dbReference type="ChEBI" id="CHEBI:57305"/>
        <dbReference type="ChEBI" id="CHEBI:78442"/>
        <dbReference type="ChEBI" id="CHEBI:78522"/>
        <dbReference type="EC" id="3.1.1.96"/>
    </reaction>
</comment>
<organism evidence="8 9">
    <name type="scientific">Mytilus coruscus</name>
    <name type="common">Sea mussel</name>
    <dbReference type="NCBI Taxonomy" id="42192"/>
    <lineage>
        <taxon>Eukaryota</taxon>
        <taxon>Metazoa</taxon>
        <taxon>Spiralia</taxon>
        <taxon>Lophotrochozoa</taxon>
        <taxon>Mollusca</taxon>
        <taxon>Bivalvia</taxon>
        <taxon>Autobranchia</taxon>
        <taxon>Pteriomorphia</taxon>
        <taxon>Mytilida</taxon>
        <taxon>Mytiloidea</taxon>
        <taxon>Mytilidae</taxon>
        <taxon>Mytilinae</taxon>
        <taxon>Mytilus</taxon>
    </lineage>
</organism>
<protein>
    <recommendedName>
        <fullName evidence="3">D-aminoacyl-tRNA deacylase</fullName>
        <ecNumber evidence="3">3.1.1.96</ecNumber>
    </recommendedName>
</protein>
<evidence type="ECO:0000256" key="2">
    <source>
        <dbReference type="ARBA" id="ARBA00011738"/>
    </source>
</evidence>
<reference evidence="8 9" key="1">
    <citation type="submission" date="2020-06" db="EMBL/GenBank/DDBJ databases">
        <authorList>
            <person name="Li R."/>
            <person name="Bekaert M."/>
        </authorList>
    </citation>
    <scope>NUCLEOTIDE SEQUENCE [LARGE SCALE GENOMIC DNA]</scope>
    <source>
        <strain evidence="9">wild</strain>
    </source>
</reference>
<keyword evidence="9" id="KW-1185">Reference proteome</keyword>
<comment type="catalytic activity">
    <reaction evidence="7">
        <text>a D-aminoacyl-tRNA + H2O = a tRNA + a D-alpha-amino acid + H(+)</text>
        <dbReference type="Rhea" id="RHEA:13953"/>
        <dbReference type="Rhea" id="RHEA-COMP:10123"/>
        <dbReference type="Rhea" id="RHEA-COMP:10124"/>
        <dbReference type="ChEBI" id="CHEBI:15377"/>
        <dbReference type="ChEBI" id="CHEBI:15378"/>
        <dbReference type="ChEBI" id="CHEBI:59871"/>
        <dbReference type="ChEBI" id="CHEBI:78442"/>
        <dbReference type="ChEBI" id="CHEBI:79333"/>
        <dbReference type="EC" id="3.1.1.96"/>
    </reaction>
</comment>
<dbReference type="GO" id="GO:0051500">
    <property type="term" value="F:D-tyrosyl-tRNA(Tyr) deacylase activity"/>
    <property type="evidence" value="ECO:0007669"/>
    <property type="project" value="TreeGrafter"/>
</dbReference>
<dbReference type="AlphaFoldDB" id="A0A6J8BKS0"/>
<dbReference type="SUPFAM" id="SSF69500">
    <property type="entry name" value="DTD-like"/>
    <property type="match status" value="1"/>
</dbReference>
<proteinExistence type="predicted"/>
<comment type="subunit">
    <text evidence="2">Homodimer.</text>
</comment>
<name>A0A6J8BKS0_MYTCO</name>
<dbReference type="InterPro" id="IPR023509">
    <property type="entry name" value="DTD-like_sf"/>
</dbReference>
<dbReference type="EMBL" id="CACVKT020003274">
    <property type="protein sequence ID" value="CAC5382897.1"/>
    <property type="molecule type" value="Genomic_DNA"/>
</dbReference>
<accession>A0A6J8BKS0</accession>
<gene>
    <name evidence="8" type="ORF">MCOR_18686</name>
</gene>
<dbReference type="Pfam" id="PF02580">
    <property type="entry name" value="Tyr_Deacylase"/>
    <property type="match status" value="1"/>
</dbReference>
<evidence type="ECO:0000256" key="7">
    <source>
        <dbReference type="ARBA" id="ARBA00048018"/>
    </source>
</evidence>
<evidence type="ECO:0000256" key="1">
    <source>
        <dbReference type="ARBA" id="ARBA00004496"/>
    </source>
</evidence>
<evidence type="ECO:0000256" key="3">
    <source>
        <dbReference type="ARBA" id="ARBA00013056"/>
    </source>
</evidence>
<dbReference type="Proteomes" id="UP000507470">
    <property type="component" value="Unassembled WGS sequence"/>
</dbReference>
<evidence type="ECO:0000256" key="6">
    <source>
        <dbReference type="ARBA" id="ARBA00047676"/>
    </source>
</evidence>
<dbReference type="PANTHER" id="PTHR10472">
    <property type="entry name" value="D-TYROSYL-TRNA TYR DEACYLASE"/>
    <property type="match status" value="1"/>
</dbReference>
<evidence type="ECO:0000256" key="5">
    <source>
        <dbReference type="ARBA" id="ARBA00022801"/>
    </source>
</evidence>
<evidence type="ECO:0000256" key="4">
    <source>
        <dbReference type="ARBA" id="ARBA00022490"/>
    </source>
</evidence>
<dbReference type="EC" id="3.1.1.96" evidence="3"/>
<evidence type="ECO:0000313" key="8">
    <source>
        <dbReference type="EMBL" id="CAC5382897.1"/>
    </source>
</evidence>
<dbReference type="InterPro" id="IPR003732">
    <property type="entry name" value="Daa-tRNA_deacyls_DTD"/>
</dbReference>
<comment type="subcellular location">
    <subcellularLocation>
        <location evidence="1">Cytoplasm</location>
    </subcellularLocation>
</comment>
<dbReference type="Gene3D" id="3.50.80.10">
    <property type="entry name" value="D-tyrosyl-tRNA(Tyr) deacylase"/>
    <property type="match status" value="1"/>
</dbReference>
<evidence type="ECO:0000313" key="9">
    <source>
        <dbReference type="Proteomes" id="UP000507470"/>
    </source>
</evidence>
<dbReference type="GO" id="GO:0005737">
    <property type="term" value="C:cytoplasm"/>
    <property type="evidence" value="ECO:0007669"/>
    <property type="project" value="UniProtKB-SubCell"/>
</dbReference>
<keyword evidence="4" id="KW-0963">Cytoplasm</keyword>